<dbReference type="RefSeq" id="YP_009323191.1">
    <property type="nucleotide sequence ID" value="NC_031927.1"/>
</dbReference>
<evidence type="ECO:0000313" key="1">
    <source>
        <dbReference type="EMBL" id="AOV62182.1"/>
    </source>
</evidence>
<dbReference type="GeneID" id="30308312"/>
<reference evidence="1 2" key="1">
    <citation type="journal article" date="2016" name="Virology">
        <title>The genomic content and context of auxiliary metabolic genes in marine cyanomyoviruses.</title>
        <authorList>
            <person name="Crummett L.T."/>
            <person name="Puxty R.J."/>
            <person name="Weihe C."/>
            <person name="Marston M.F."/>
            <person name="Martiny J.B."/>
        </authorList>
    </citation>
    <scope>NUCLEOTIDE SEQUENCE [LARGE SCALE GENOMIC DNA]</scope>
    <source>
        <strain evidence="1">0910CC49</strain>
    </source>
</reference>
<gene>
    <name evidence="1" type="ORF">C490910_260</name>
</gene>
<protein>
    <submittedName>
        <fullName evidence="1">Uncharacterized protein</fullName>
    </submittedName>
</protein>
<evidence type="ECO:0000313" key="2">
    <source>
        <dbReference type="Proteomes" id="UP000203902"/>
    </source>
</evidence>
<proteinExistence type="predicted"/>
<organism evidence="1 2">
    <name type="scientific">Synechococcus phage S-CAM7</name>
    <dbReference type="NCBI Taxonomy" id="1883368"/>
    <lineage>
        <taxon>Viruses</taxon>
        <taxon>Duplodnaviria</taxon>
        <taxon>Heunggongvirae</taxon>
        <taxon>Uroviricota</taxon>
        <taxon>Caudoviricetes</taxon>
        <taxon>Pantevenvirales</taxon>
        <taxon>Kyanoviridae</taxon>
        <taxon>Mazuvirus</taxon>
        <taxon>Mazuvirus scam7</taxon>
    </lineage>
</organism>
<keyword evidence="2" id="KW-1185">Reference proteome</keyword>
<name>A0A1D8KU55_9CAUD</name>
<sequence length="176" mass="20787">MDYSNNLIFDLENDHLEKVTNFYDKILSDSENLKNIFEDDDYIEENCGWEKIESVEQLKKHHIGCIKEQSMFSEEELIDEDFQAMTNNDLLSGIMEMCDGYSTSPTLIFNKQTSTARSVPDSSTKDNIIFYTTDDILDYLREKCKTHHVIWYCINLLYSKGYKGKFKIRIHSFERQ</sequence>
<dbReference type="KEGG" id="vg:30308312"/>
<dbReference type="Proteomes" id="UP000203902">
    <property type="component" value="Segment"/>
</dbReference>
<accession>A0A1D8KU55</accession>
<dbReference type="EMBL" id="KU686212">
    <property type="protein sequence ID" value="AOV62182.1"/>
    <property type="molecule type" value="Genomic_DNA"/>
</dbReference>